<keyword evidence="1" id="KW-0812">Transmembrane</keyword>
<dbReference type="Proteomes" id="UP000075324">
    <property type="component" value="Unassembled WGS sequence"/>
</dbReference>
<proteinExistence type="predicted"/>
<accession>A0A150N6B9</accession>
<keyword evidence="1" id="KW-0472">Membrane</keyword>
<feature type="transmembrane region" description="Helical" evidence="1">
    <location>
        <begin position="20"/>
        <end position="41"/>
    </location>
</feature>
<evidence type="ECO:0000256" key="1">
    <source>
        <dbReference type="SAM" id="Phobius"/>
    </source>
</evidence>
<comment type="caution">
    <text evidence="2">The sequence shown here is derived from an EMBL/GenBank/DDBJ whole genome shotgun (WGS) entry which is preliminary data.</text>
</comment>
<dbReference type="AlphaFoldDB" id="A0A150N6B9"/>
<reference evidence="2 3" key="1">
    <citation type="submission" date="2016-01" db="EMBL/GenBank/DDBJ databases">
        <title>Draft Genome Sequences of Seven Thermophilic Sporeformers Isolated from Foods.</title>
        <authorList>
            <person name="Berendsen E.M."/>
            <person name="Wells-Bennik M.H."/>
            <person name="Krawcyk A.O."/>
            <person name="De Jong A."/>
            <person name="Holsappel S."/>
            <person name="Eijlander R.T."/>
            <person name="Kuipers O.P."/>
        </authorList>
    </citation>
    <scope>NUCLEOTIDE SEQUENCE [LARGE SCALE GENOMIC DNA]</scope>
    <source>
        <strain evidence="2 3">B4110</strain>
    </source>
</reference>
<name>A0A150N6B9_9BACL</name>
<dbReference type="EMBL" id="LQYW01000018">
    <property type="protein sequence ID" value="KYD32260.1"/>
    <property type="molecule type" value="Genomic_DNA"/>
</dbReference>
<protein>
    <submittedName>
        <fullName evidence="2">Uncharacterized protein</fullName>
    </submittedName>
</protein>
<gene>
    <name evidence="2" type="ORF">B4110_1944</name>
</gene>
<evidence type="ECO:0000313" key="2">
    <source>
        <dbReference type="EMBL" id="KYD32260.1"/>
    </source>
</evidence>
<organism evidence="2 3">
    <name type="scientific">Parageobacillus toebii</name>
    <dbReference type="NCBI Taxonomy" id="153151"/>
    <lineage>
        <taxon>Bacteria</taxon>
        <taxon>Bacillati</taxon>
        <taxon>Bacillota</taxon>
        <taxon>Bacilli</taxon>
        <taxon>Bacillales</taxon>
        <taxon>Anoxybacillaceae</taxon>
        <taxon>Parageobacillus</taxon>
    </lineage>
</organism>
<keyword evidence="1" id="KW-1133">Transmembrane helix</keyword>
<sequence>MPSAIGDWSNTLNLRRIKNILSVIVIIFIMFRLQKIVYLFAYPVKILAQRKGL</sequence>
<evidence type="ECO:0000313" key="3">
    <source>
        <dbReference type="Proteomes" id="UP000075324"/>
    </source>
</evidence>